<dbReference type="EMBL" id="JACEIK010001853">
    <property type="protein sequence ID" value="MCD7472646.1"/>
    <property type="molecule type" value="Genomic_DNA"/>
</dbReference>
<evidence type="ECO:0000313" key="2">
    <source>
        <dbReference type="Proteomes" id="UP000823775"/>
    </source>
</evidence>
<protein>
    <submittedName>
        <fullName evidence="1">Uncharacterized protein</fullName>
    </submittedName>
</protein>
<reference evidence="1 2" key="1">
    <citation type="journal article" date="2021" name="BMC Genomics">
        <title>Datura genome reveals duplications of psychoactive alkaloid biosynthetic genes and high mutation rate following tissue culture.</title>
        <authorList>
            <person name="Rajewski A."/>
            <person name="Carter-House D."/>
            <person name="Stajich J."/>
            <person name="Litt A."/>
        </authorList>
    </citation>
    <scope>NUCLEOTIDE SEQUENCE [LARGE SCALE GENOMIC DNA]</scope>
    <source>
        <strain evidence="1">AR-01</strain>
    </source>
</reference>
<organism evidence="1 2">
    <name type="scientific">Datura stramonium</name>
    <name type="common">Jimsonweed</name>
    <name type="synonym">Common thornapple</name>
    <dbReference type="NCBI Taxonomy" id="4076"/>
    <lineage>
        <taxon>Eukaryota</taxon>
        <taxon>Viridiplantae</taxon>
        <taxon>Streptophyta</taxon>
        <taxon>Embryophyta</taxon>
        <taxon>Tracheophyta</taxon>
        <taxon>Spermatophyta</taxon>
        <taxon>Magnoliopsida</taxon>
        <taxon>eudicotyledons</taxon>
        <taxon>Gunneridae</taxon>
        <taxon>Pentapetalae</taxon>
        <taxon>asterids</taxon>
        <taxon>lamiids</taxon>
        <taxon>Solanales</taxon>
        <taxon>Solanaceae</taxon>
        <taxon>Solanoideae</taxon>
        <taxon>Datureae</taxon>
        <taxon>Datura</taxon>
    </lineage>
</organism>
<feature type="non-terminal residue" evidence="1">
    <location>
        <position position="57"/>
    </location>
</feature>
<comment type="caution">
    <text evidence="1">The sequence shown here is derived from an EMBL/GenBank/DDBJ whole genome shotgun (WGS) entry which is preliminary data.</text>
</comment>
<name>A0ABS8TM66_DATST</name>
<accession>A0ABS8TM66</accession>
<keyword evidence="2" id="KW-1185">Reference proteome</keyword>
<sequence length="57" mass="6200">MAHWIVRCSLGHFWYSADPSPTIDKMGGAAQLTTNIGQASIADLRPRVYLGNRGAVQ</sequence>
<dbReference type="Proteomes" id="UP000823775">
    <property type="component" value="Unassembled WGS sequence"/>
</dbReference>
<evidence type="ECO:0000313" key="1">
    <source>
        <dbReference type="EMBL" id="MCD7472646.1"/>
    </source>
</evidence>
<gene>
    <name evidence="1" type="ORF">HAX54_013943</name>
</gene>
<proteinExistence type="predicted"/>